<evidence type="ECO:0000313" key="4">
    <source>
        <dbReference type="Proteomes" id="UP000645462"/>
    </source>
</evidence>
<dbReference type="EMBL" id="BMFC01000010">
    <property type="protein sequence ID" value="GGC13964.1"/>
    <property type="molecule type" value="Genomic_DNA"/>
</dbReference>
<keyword evidence="2" id="KW-0472">Membrane</keyword>
<dbReference type="Proteomes" id="UP000645462">
    <property type="component" value="Unassembled WGS sequence"/>
</dbReference>
<keyword evidence="4" id="KW-1185">Reference proteome</keyword>
<name>A0ABQ1KXA6_9RHOB</name>
<sequence length="63" mass="6455">MSAPSTNVEKQKKRHRPAIWGMIAGGIFAAALFLAYLANLAAQGNEPGEGTADEPAAEAATDG</sequence>
<gene>
    <name evidence="3" type="ORF">GCM10011363_33150</name>
</gene>
<reference evidence="4" key="1">
    <citation type="journal article" date="2019" name="Int. J. Syst. Evol. Microbiol.">
        <title>The Global Catalogue of Microorganisms (GCM) 10K type strain sequencing project: providing services to taxonomists for standard genome sequencing and annotation.</title>
        <authorList>
            <consortium name="The Broad Institute Genomics Platform"/>
            <consortium name="The Broad Institute Genome Sequencing Center for Infectious Disease"/>
            <person name="Wu L."/>
            <person name="Ma J."/>
        </authorList>
    </citation>
    <scope>NUCLEOTIDE SEQUENCE [LARGE SCALE GENOMIC DNA]</scope>
    <source>
        <strain evidence="4">CGMCC 1.12478</strain>
    </source>
</reference>
<evidence type="ECO:0000256" key="2">
    <source>
        <dbReference type="SAM" id="Phobius"/>
    </source>
</evidence>
<keyword evidence="2" id="KW-0812">Transmembrane</keyword>
<proteinExistence type="predicted"/>
<evidence type="ECO:0000256" key="1">
    <source>
        <dbReference type="SAM" id="MobiDB-lite"/>
    </source>
</evidence>
<organism evidence="3 4">
    <name type="scientific">Marivita lacus</name>
    <dbReference type="NCBI Taxonomy" id="1323742"/>
    <lineage>
        <taxon>Bacteria</taxon>
        <taxon>Pseudomonadati</taxon>
        <taxon>Pseudomonadota</taxon>
        <taxon>Alphaproteobacteria</taxon>
        <taxon>Rhodobacterales</taxon>
        <taxon>Roseobacteraceae</taxon>
        <taxon>Marivita</taxon>
    </lineage>
</organism>
<comment type="caution">
    <text evidence="3">The sequence shown here is derived from an EMBL/GenBank/DDBJ whole genome shotgun (WGS) entry which is preliminary data.</text>
</comment>
<evidence type="ECO:0000313" key="3">
    <source>
        <dbReference type="EMBL" id="GGC13964.1"/>
    </source>
</evidence>
<accession>A0ABQ1KXA6</accession>
<feature type="region of interest" description="Disordered" evidence="1">
    <location>
        <begin position="44"/>
        <end position="63"/>
    </location>
</feature>
<feature type="transmembrane region" description="Helical" evidence="2">
    <location>
        <begin position="18"/>
        <end position="38"/>
    </location>
</feature>
<dbReference type="RefSeq" id="WP_188483161.1">
    <property type="nucleotide sequence ID" value="NZ_BMFC01000010.1"/>
</dbReference>
<keyword evidence="2" id="KW-1133">Transmembrane helix</keyword>
<protein>
    <submittedName>
        <fullName evidence="3">Uncharacterized protein</fullName>
    </submittedName>
</protein>